<evidence type="ECO:0000313" key="2">
    <source>
        <dbReference type="EMBL" id="AIR99694.1"/>
    </source>
</evidence>
<dbReference type="eggNOG" id="ENOG5030TCQ">
    <property type="taxonomic scope" value="Bacteria"/>
</dbReference>
<protein>
    <submittedName>
        <fullName evidence="2">Putative secreted protein</fullName>
    </submittedName>
</protein>
<evidence type="ECO:0000313" key="3">
    <source>
        <dbReference type="Proteomes" id="UP000029482"/>
    </source>
</evidence>
<feature type="domain" description="DUF4232" evidence="1">
    <location>
        <begin position="44"/>
        <end position="175"/>
    </location>
</feature>
<dbReference type="RefSeq" id="WP_043502878.1">
    <property type="nucleotide sequence ID" value="NZ_CP009438.1"/>
</dbReference>
<accession>A0A089XEU7</accession>
<name>A0A089XEU7_STRGA</name>
<dbReference type="InterPro" id="IPR025326">
    <property type="entry name" value="DUF4232"/>
</dbReference>
<dbReference type="PROSITE" id="PS51257">
    <property type="entry name" value="PROKAR_LIPOPROTEIN"/>
    <property type="match status" value="1"/>
</dbReference>
<keyword evidence="3" id="KW-1185">Reference proteome</keyword>
<organism evidence="2 3">
    <name type="scientific">Streptomyces glaucescens</name>
    <dbReference type="NCBI Taxonomy" id="1907"/>
    <lineage>
        <taxon>Bacteria</taxon>
        <taxon>Bacillati</taxon>
        <taxon>Actinomycetota</taxon>
        <taxon>Actinomycetes</taxon>
        <taxon>Kitasatosporales</taxon>
        <taxon>Streptomycetaceae</taxon>
        <taxon>Streptomyces</taxon>
    </lineage>
</organism>
<dbReference type="Pfam" id="PF14016">
    <property type="entry name" value="DUF4232"/>
    <property type="match status" value="1"/>
</dbReference>
<dbReference type="EMBL" id="CP009438">
    <property type="protein sequence ID" value="AIR99694.1"/>
    <property type="molecule type" value="Genomic_DNA"/>
</dbReference>
<dbReference type="OrthoDB" id="3253417at2"/>
<dbReference type="STRING" id="1907.SGLAU_18670"/>
<sequence>MRVMPLTVTALAAVLLLSGCDGDGGDGGNGGDGSGRKGAAAGPCALGALGVAVGPVDAAPAAGDLGNVTVTLTNRGDTACTLQGFPDVTLAAGSTTAAVNPQEATARRMSVPREGTVTFTIGYTRGAAGAERSLAVERVRFGLPGATQTHEFPWSYGAVALRGGGVPEASVSPFQQPAGD</sequence>
<gene>
    <name evidence="2" type="ORF">SGLAU_18670</name>
</gene>
<dbReference type="KEGG" id="sgu:SGLAU_18670"/>
<dbReference type="Proteomes" id="UP000029482">
    <property type="component" value="Chromosome"/>
</dbReference>
<reference evidence="3" key="1">
    <citation type="journal article" date="2015" name="J. Biotechnol.">
        <title>Complete genome sequence of the actinobacterium Streptomyces glaucescens GLA.O (DSM 40922) consisting of a linear chromosome and one linear plasmid.</title>
        <authorList>
            <person name="Ortseifen V."/>
            <person name="Winkler A."/>
            <person name="Albersmeier A."/>
            <person name="Wendler S."/>
            <person name="Puhler A."/>
            <person name="Kalinowski J."/>
            <person name="Ruckert C."/>
        </authorList>
    </citation>
    <scope>NUCLEOTIDE SEQUENCE [LARGE SCALE GENOMIC DNA]</scope>
    <source>
        <strain evidence="3">DSM 40922 / GLA O</strain>
    </source>
</reference>
<dbReference type="HOGENOM" id="CLU_1554368_0_0_11"/>
<evidence type="ECO:0000259" key="1">
    <source>
        <dbReference type="Pfam" id="PF14016"/>
    </source>
</evidence>
<proteinExistence type="predicted"/>
<dbReference type="AlphaFoldDB" id="A0A089XEU7"/>